<keyword evidence="2" id="KW-1185">Reference proteome</keyword>
<dbReference type="OrthoDB" id="1397020at2"/>
<accession>A0A1M6NWA9</accession>
<sequence length="596" mass="69146">MLKDMLNEFISHQLQYPEFDPDTLVVHNYRLKPGIYFRLHEDGTMDELHLTKKTILPENDPLLDWFKQADFASSLIEMNKPVDPKKQIHSNNYFTLFLKRETFFQQGELHPQLVGHINRYFEALLSSPDQKSADILRASQYEPLSAEAVMQSKECFLAALPEIRERLRQKEEKKELKENDNCYIKLYLAAPLDAYSYESGRYLLPKIFNSNSYNLESGDQVLGLSNANMGLNAKKPYLEHKTTAFKVSYRITAEEGVLLRKLFLWLDGQEREGKSLYAGYIPVGKHLPGLLNTATEMQARKPAAYVHFVRGMGLTIDDYDFLPNFRDQMDKPIDFRNYLDVSDYPGNRLNKRSVVEAHINTYLYGGQLVRNYDEDRLKVSDYLSHALATQVMMSRTAMHAWLRKGNEFPLKSKGAVDRITMGVLLARLQNLKYIPALAQALNVRLALLQYFNEGDNDMAETIVSTYEQLKERVLHTENRKEHIVCQSSVEFYLAVGQLFYYYFSKSAAQKLHYDVLWRAVVAASNVEEVKRENFKHFKKYGHEIDLSNPRFNHLLCVVTSYEPVEEEPINLDALFYGFAVSNIIYYKEEKETPAKE</sequence>
<evidence type="ECO:0000313" key="1">
    <source>
        <dbReference type="EMBL" id="SHK00039.1"/>
    </source>
</evidence>
<gene>
    <name evidence="1" type="ORF">SAMN02745123_00307</name>
</gene>
<dbReference type="Proteomes" id="UP000183997">
    <property type="component" value="Unassembled WGS sequence"/>
</dbReference>
<dbReference type="EMBL" id="FRAR01000005">
    <property type="protein sequence ID" value="SHK00039.1"/>
    <property type="molecule type" value="Genomic_DNA"/>
</dbReference>
<proteinExistence type="predicted"/>
<dbReference type="RefSeq" id="WP_072910524.1">
    <property type="nucleotide sequence ID" value="NZ_FRAR01000005.1"/>
</dbReference>
<protein>
    <submittedName>
        <fullName evidence="1">CRISPR-associated protein Csh1</fullName>
    </submittedName>
</protein>
<reference evidence="2" key="1">
    <citation type="submission" date="2016-11" db="EMBL/GenBank/DDBJ databases">
        <authorList>
            <person name="Varghese N."/>
            <person name="Submissions S."/>
        </authorList>
    </citation>
    <scope>NUCLEOTIDE SEQUENCE [LARGE SCALE GENOMIC DNA]</scope>
    <source>
        <strain evidence="2">DSM 10349</strain>
    </source>
</reference>
<name>A0A1M6NWA9_9FIRM</name>
<organism evidence="1 2">
    <name type="scientific">Desulforamulus aeronauticus DSM 10349</name>
    <dbReference type="NCBI Taxonomy" id="1121421"/>
    <lineage>
        <taxon>Bacteria</taxon>
        <taxon>Bacillati</taxon>
        <taxon>Bacillota</taxon>
        <taxon>Clostridia</taxon>
        <taxon>Eubacteriales</taxon>
        <taxon>Peptococcaceae</taxon>
        <taxon>Desulforamulus</taxon>
    </lineage>
</organism>
<evidence type="ECO:0000313" key="2">
    <source>
        <dbReference type="Proteomes" id="UP000183997"/>
    </source>
</evidence>
<dbReference type="AlphaFoldDB" id="A0A1M6NWA9"/>
<dbReference type="STRING" id="1121421.SAMN02745123_00307"/>